<proteinExistence type="predicted"/>
<dbReference type="AlphaFoldDB" id="A0A1Q6DUG7"/>
<keyword evidence="2" id="KW-1185">Reference proteome</keyword>
<dbReference type="InParanoid" id="A0A1Q6DUG7"/>
<dbReference type="InterPro" id="IPR055979">
    <property type="entry name" value="DUF7557"/>
</dbReference>
<protein>
    <recommendedName>
        <fullName evidence="3">CopG family DNA-binding protein</fullName>
    </recommendedName>
</protein>
<dbReference type="STRING" id="1903181.BTN85_0497"/>
<name>A0A1Q6DUG7_METT1</name>
<gene>
    <name evidence="1" type="ORF">BTN85_0497</name>
</gene>
<accession>A0A1Q6DUG7</accession>
<dbReference type="Pfam" id="PF24434">
    <property type="entry name" value="DUF7557"/>
    <property type="match status" value="1"/>
</dbReference>
<evidence type="ECO:0008006" key="3">
    <source>
        <dbReference type="Google" id="ProtNLM"/>
    </source>
</evidence>
<evidence type="ECO:0000313" key="1">
    <source>
        <dbReference type="EMBL" id="OKY78019.1"/>
    </source>
</evidence>
<comment type="caution">
    <text evidence="1">The sequence shown here is derived from an EMBL/GenBank/DDBJ whole genome shotgun (WGS) entry which is preliminary data.</text>
</comment>
<evidence type="ECO:0000313" key="2">
    <source>
        <dbReference type="Proteomes" id="UP000185744"/>
    </source>
</evidence>
<dbReference type="EMBL" id="MSDW01000001">
    <property type="protein sequence ID" value="OKY78019.1"/>
    <property type="molecule type" value="Genomic_DNA"/>
</dbReference>
<sequence>MEDPATIQIEKETRKKLKELRITRRETYDEILNRLMKNATNSKNKD</sequence>
<reference evidence="1" key="1">
    <citation type="submission" date="2016-12" db="EMBL/GenBank/DDBJ databases">
        <title>Discovery of methanogenic haloarchaea.</title>
        <authorList>
            <person name="Sorokin D.Y."/>
            <person name="Makarova K.S."/>
            <person name="Abbas B."/>
            <person name="Ferrer M."/>
            <person name="Golyshin P.N."/>
        </authorList>
    </citation>
    <scope>NUCLEOTIDE SEQUENCE [LARGE SCALE GENOMIC DNA]</scope>
    <source>
        <strain evidence="1">HMET1</strain>
    </source>
</reference>
<organism evidence="1 2">
    <name type="scientific">Methanohalarchaeum thermophilum</name>
    <dbReference type="NCBI Taxonomy" id="1903181"/>
    <lineage>
        <taxon>Archaea</taxon>
        <taxon>Methanobacteriati</taxon>
        <taxon>Methanobacteriota</taxon>
        <taxon>Methanonatronarchaeia</taxon>
        <taxon>Methanonatronarchaeales</taxon>
        <taxon>Methanonatronarchaeaceae</taxon>
        <taxon>Candidatus Methanohalarchaeum</taxon>
    </lineage>
</organism>
<dbReference type="Proteomes" id="UP000185744">
    <property type="component" value="Unassembled WGS sequence"/>
</dbReference>